<name>A0ABY6Z266_9BACL</name>
<evidence type="ECO:0000256" key="1">
    <source>
        <dbReference type="SAM" id="Coils"/>
    </source>
</evidence>
<dbReference type="Pfam" id="PF19776">
    <property type="entry name" value="DUF6262"/>
    <property type="match status" value="1"/>
</dbReference>
<dbReference type="RefSeq" id="WP_268043750.1">
    <property type="nucleotide sequence ID" value="NZ_CP104064.1"/>
</dbReference>
<proteinExistence type="predicted"/>
<evidence type="ECO:0000313" key="2">
    <source>
        <dbReference type="EMBL" id="WAH36411.1"/>
    </source>
</evidence>
<keyword evidence="1" id="KW-0175">Coiled coil</keyword>
<evidence type="ECO:0000313" key="3">
    <source>
        <dbReference type="Proteomes" id="UP001164803"/>
    </source>
</evidence>
<sequence length="127" mass="14781">MSNEKPNVTGLLEHAKTKTQLAEDKVFEAIKKMVKHQMKINFNTVSEESGVTKSFLYKNKKVRDRIEFLRQQQEGLPSAKMVKRNTSDASKDVIIATLKSRNQQLENELKKLRELVRKRFGEIYKSL</sequence>
<reference evidence="2" key="1">
    <citation type="submission" date="2022-08" db="EMBL/GenBank/DDBJ databases">
        <title>Alicyclobacillus dauci DSM2870, complete genome.</title>
        <authorList>
            <person name="Wang Q."/>
            <person name="Cai R."/>
            <person name="Wang Z."/>
        </authorList>
    </citation>
    <scope>NUCLEOTIDE SEQUENCE</scope>
    <source>
        <strain evidence="2">DSM 28700</strain>
    </source>
</reference>
<protein>
    <submittedName>
        <fullName evidence="2">DUF6262 family protein</fullName>
    </submittedName>
</protein>
<gene>
    <name evidence="2" type="ORF">NZD86_19660</name>
</gene>
<keyword evidence="3" id="KW-1185">Reference proteome</keyword>
<accession>A0ABY6Z266</accession>
<organism evidence="2 3">
    <name type="scientific">Alicyclobacillus dauci</name>
    <dbReference type="NCBI Taxonomy" id="1475485"/>
    <lineage>
        <taxon>Bacteria</taxon>
        <taxon>Bacillati</taxon>
        <taxon>Bacillota</taxon>
        <taxon>Bacilli</taxon>
        <taxon>Bacillales</taxon>
        <taxon>Alicyclobacillaceae</taxon>
        <taxon>Alicyclobacillus</taxon>
    </lineage>
</organism>
<feature type="coiled-coil region" evidence="1">
    <location>
        <begin position="95"/>
        <end position="122"/>
    </location>
</feature>
<dbReference type="Proteomes" id="UP001164803">
    <property type="component" value="Chromosome"/>
</dbReference>
<dbReference type="InterPro" id="IPR046229">
    <property type="entry name" value="TnpC-like"/>
</dbReference>
<dbReference type="EMBL" id="CP104064">
    <property type="protein sequence ID" value="WAH36411.1"/>
    <property type="molecule type" value="Genomic_DNA"/>
</dbReference>